<protein>
    <submittedName>
        <fullName evidence="11">Bomanin Bicipital 1</fullName>
    </submittedName>
</protein>
<keyword evidence="4" id="KW-0399">Innate immunity</keyword>
<evidence type="ECO:0000256" key="1">
    <source>
        <dbReference type="ARBA" id="ARBA00004613"/>
    </source>
</evidence>
<evidence type="ECO:0000256" key="4">
    <source>
        <dbReference type="ARBA" id="ARBA00022588"/>
    </source>
</evidence>
<evidence type="ECO:0000256" key="3">
    <source>
        <dbReference type="ARBA" id="ARBA00022525"/>
    </source>
</evidence>
<feature type="signal peptide" evidence="9">
    <location>
        <begin position="1"/>
        <end position="20"/>
    </location>
</feature>
<keyword evidence="10" id="KW-1185">Reference proteome</keyword>
<dbReference type="Pfam" id="PF08194">
    <property type="entry name" value="DIM"/>
    <property type="match status" value="1"/>
</dbReference>
<gene>
    <name evidence="11" type="primary">BomBc1</name>
</gene>
<comment type="similarity">
    <text evidence="2">Belongs to the bomanin family.</text>
</comment>
<comment type="subcellular location">
    <subcellularLocation>
        <location evidence="1">Secreted</location>
    </subcellularLocation>
</comment>
<evidence type="ECO:0000256" key="2">
    <source>
        <dbReference type="ARBA" id="ARBA00005379"/>
    </source>
</evidence>
<name>A0A6P4IRC3_DROKI</name>
<keyword evidence="5 9" id="KW-0732">Signal</keyword>
<accession>A0A6P4IRC3</accession>
<dbReference type="Proteomes" id="UP001652661">
    <property type="component" value="Chromosome 2R"/>
</dbReference>
<proteinExistence type="inferred from homology"/>
<evidence type="ECO:0000256" key="5">
    <source>
        <dbReference type="ARBA" id="ARBA00022729"/>
    </source>
</evidence>
<dbReference type="InterPro" id="IPR013172">
    <property type="entry name" value="Bomanin"/>
</dbReference>
<feature type="region of interest" description="Disordered" evidence="8">
    <location>
        <begin position="68"/>
        <end position="90"/>
    </location>
</feature>
<evidence type="ECO:0000256" key="6">
    <source>
        <dbReference type="ARBA" id="ARBA00022859"/>
    </source>
</evidence>
<dbReference type="GO" id="GO:0005576">
    <property type="term" value="C:extracellular region"/>
    <property type="evidence" value="ECO:0007669"/>
    <property type="project" value="UniProtKB-SubCell"/>
</dbReference>
<sequence length="118" mass="11814">MKCLILSFAIAAVLVSLASAGTVVIGGRCLDCSPPVGEKVIVDGQVHSRGKPGQGTVYINSPGAYPGALDGPARGPPRKIASGADGTRYPEGFSGRVPGNTYLHNTDCVGCSISGGGD</sequence>
<dbReference type="AlphaFoldDB" id="A0A6P4IRC3"/>
<evidence type="ECO:0000256" key="7">
    <source>
        <dbReference type="ARBA" id="ARBA00023157"/>
    </source>
</evidence>
<evidence type="ECO:0000256" key="8">
    <source>
        <dbReference type="SAM" id="MobiDB-lite"/>
    </source>
</evidence>
<keyword evidence="7" id="KW-1015">Disulfide bond</keyword>
<dbReference type="GO" id="GO:0045087">
    <property type="term" value="P:innate immune response"/>
    <property type="evidence" value="ECO:0007669"/>
    <property type="project" value="UniProtKB-KW"/>
</dbReference>
<evidence type="ECO:0000313" key="11">
    <source>
        <dbReference type="RefSeq" id="XP_017025043.1"/>
    </source>
</evidence>
<organism evidence="10 11">
    <name type="scientific">Drosophila kikkawai</name>
    <name type="common">Fruit fly</name>
    <dbReference type="NCBI Taxonomy" id="30033"/>
    <lineage>
        <taxon>Eukaryota</taxon>
        <taxon>Metazoa</taxon>
        <taxon>Ecdysozoa</taxon>
        <taxon>Arthropoda</taxon>
        <taxon>Hexapoda</taxon>
        <taxon>Insecta</taxon>
        <taxon>Pterygota</taxon>
        <taxon>Neoptera</taxon>
        <taxon>Endopterygota</taxon>
        <taxon>Diptera</taxon>
        <taxon>Brachycera</taxon>
        <taxon>Muscomorpha</taxon>
        <taxon>Ephydroidea</taxon>
        <taxon>Drosophilidae</taxon>
        <taxon>Drosophila</taxon>
        <taxon>Sophophora</taxon>
    </lineage>
</organism>
<dbReference type="OrthoDB" id="7863118at2759"/>
<dbReference type="RefSeq" id="XP_017025043.1">
    <property type="nucleotide sequence ID" value="XM_017169554.2"/>
</dbReference>
<reference evidence="11" key="2">
    <citation type="submission" date="2025-08" db="UniProtKB">
        <authorList>
            <consortium name="RefSeq"/>
        </authorList>
    </citation>
    <scope>IDENTIFICATION</scope>
    <source>
        <strain evidence="11">14028-0561.14</strain>
        <tissue evidence="11">Whole fly</tissue>
    </source>
</reference>
<keyword evidence="6" id="KW-0391">Immunity</keyword>
<keyword evidence="3" id="KW-0964">Secreted</keyword>
<reference evidence="10" key="1">
    <citation type="submission" date="2025-05" db="UniProtKB">
        <authorList>
            <consortium name="RefSeq"/>
        </authorList>
    </citation>
    <scope>NUCLEOTIDE SEQUENCE [LARGE SCALE GENOMIC DNA]</scope>
    <source>
        <strain evidence="10">14028-0561.14</strain>
    </source>
</reference>
<feature type="chain" id="PRO_5028416688" evidence="9">
    <location>
        <begin position="21"/>
        <end position="118"/>
    </location>
</feature>
<evidence type="ECO:0000256" key="9">
    <source>
        <dbReference type="SAM" id="SignalP"/>
    </source>
</evidence>
<evidence type="ECO:0000313" key="10">
    <source>
        <dbReference type="Proteomes" id="UP001652661"/>
    </source>
</evidence>